<dbReference type="GO" id="GO:0051539">
    <property type="term" value="F:4 iron, 4 sulfur cluster binding"/>
    <property type="evidence" value="ECO:0007669"/>
    <property type="project" value="UniProtKB-KW"/>
</dbReference>
<keyword evidence="6" id="KW-0408">Iron</keyword>
<dbReference type="SMART" id="SM00729">
    <property type="entry name" value="Elp3"/>
    <property type="match status" value="1"/>
</dbReference>
<dbReference type="SFLD" id="SFLDG01082">
    <property type="entry name" value="B12-binding_domain_containing"/>
    <property type="match status" value="1"/>
</dbReference>
<keyword evidence="11" id="KW-1185">Reference proteome</keyword>
<feature type="domain" description="B12-binding" evidence="8">
    <location>
        <begin position="16"/>
        <end position="153"/>
    </location>
</feature>
<evidence type="ECO:0000259" key="9">
    <source>
        <dbReference type="PROSITE" id="PS51918"/>
    </source>
</evidence>
<protein>
    <submittedName>
        <fullName evidence="10">Anaerobic magnesium-protoporphyrin IX monomethyl ester cyclase protein</fullName>
        <ecNumber evidence="10">4.-.-.-</ecNumber>
    </submittedName>
</protein>
<dbReference type="SUPFAM" id="SSF102114">
    <property type="entry name" value="Radical SAM enzymes"/>
    <property type="match status" value="1"/>
</dbReference>
<dbReference type="Gene3D" id="3.40.50.280">
    <property type="entry name" value="Cobalamin-binding domain"/>
    <property type="match status" value="1"/>
</dbReference>
<dbReference type="InterPro" id="IPR058240">
    <property type="entry name" value="rSAM_sf"/>
</dbReference>
<dbReference type="PROSITE" id="PS51332">
    <property type="entry name" value="B12_BINDING"/>
    <property type="match status" value="1"/>
</dbReference>
<dbReference type="Gene3D" id="3.80.30.20">
    <property type="entry name" value="tm_1862 like domain"/>
    <property type="match status" value="1"/>
</dbReference>
<comment type="caution">
    <text evidence="10">The sequence shown here is derived from an EMBL/GenBank/DDBJ whole genome shotgun (WGS) entry which is preliminary data.</text>
</comment>
<dbReference type="InterPro" id="IPR023404">
    <property type="entry name" value="rSAM_horseshoe"/>
</dbReference>
<dbReference type="InterPro" id="IPR006638">
    <property type="entry name" value="Elp3/MiaA/NifB-like_rSAM"/>
</dbReference>
<proteinExistence type="predicted"/>
<dbReference type="InterPro" id="IPR051198">
    <property type="entry name" value="BchE-like"/>
</dbReference>
<keyword evidence="7" id="KW-0411">Iron-sulfur</keyword>
<dbReference type="GO" id="GO:0031419">
    <property type="term" value="F:cobalamin binding"/>
    <property type="evidence" value="ECO:0007669"/>
    <property type="project" value="InterPro"/>
</dbReference>
<evidence type="ECO:0000256" key="7">
    <source>
        <dbReference type="ARBA" id="ARBA00023014"/>
    </source>
</evidence>
<evidence type="ECO:0000256" key="6">
    <source>
        <dbReference type="ARBA" id="ARBA00023004"/>
    </source>
</evidence>
<dbReference type="PANTHER" id="PTHR43409:SF7">
    <property type="entry name" value="BLL1977 PROTEIN"/>
    <property type="match status" value="1"/>
</dbReference>
<dbReference type="EMBL" id="JNVL01000002">
    <property type="protein sequence ID" value="KER07009.1"/>
    <property type="molecule type" value="Genomic_DNA"/>
</dbReference>
<keyword evidence="5" id="KW-0479">Metal-binding</keyword>
<keyword evidence="3" id="KW-0808">Transferase</keyword>
<dbReference type="CDD" id="cd02068">
    <property type="entry name" value="radical_SAM_B12_BD"/>
    <property type="match status" value="1"/>
</dbReference>
<dbReference type="InterPro" id="IPR006158">
    <property type="entry name" value="Cobalamin-bd"/>
</dbReference>
<dbReference type="InterPro" id="IPR007197">
    <property type="entry name" value="rSAM"/>
</dbReference>
<accession>A0A081S7V6</accession>
<reference evidence="10 11" key="1">
    <citation type="submission" date="2014-06" db="EMBL/GenBank/DDBJ databases">
        <authorList>
            <person name="Ngugi D.K."/>
            <person name="Blom J."/>
            <person name="Alam I."/>
            <person name="Rashid M."/>
            <person name="Ba Alawi W."/>
            <person name="Zhang G."/>
            <person name="Hikmawan T."/>
            <person name="Guan Y."/>
            <person name="Antunes A."/>
            <person name="Siam R."/>
            <person name="Eldorry H."/>
            <person name="Bajic V."/>
            <person name="Stingl U."/>
        </authorList>
    </citation>
    <scope>NUCLEOTIDE SEQUENCE [LARGE SCALE GENOMIC DNA]</scope>
    <source>
        <strain evidence="10">SCGC AAA799-E16</strain>
    </source>
</reference>
<keyword evidence="4" id="KW-0949">S-adenosyl-L-methionine</keyword>
<feature type="domain" description="Radical SAM core" evidence="9">
    <location>
        <begin position="199"/>
        <end position="422"/>
    </location>
</feature>
<dbReference type="PROSITE" id="PS51918">
    <property type="entry name" value="RADICAL_SAM"/>
    <property type="match status" value="1"/>
</dbReference>
<evidence type="ECO:0000256" key="5">
    <source>
        <dbReference type="ARBA" id="ARBA00022723"/>
    </source>
</evidence>
<dbReference type="GO" id="GO:0046872">
    <property type="term" value="F:metal ion binding"/>
    <property type="evidence" value="ECO:0007669"/>
    <property type="project" value="UniProtKB-KW"/>
</dbReference>
<dbReference type="InterPro" id="IPR034466">
    <property type="entry name" value="Methyltransferase_Class_B"/>
</dbReference>
<evidence type="ECO:0000313" key="11">
    <source>
        <dbReference type="Proteomes" id="UP000028027"/>
    </source>
</evidence>
<dbReference type="SFLD" id="SFLDG01123">
    <property type="entry name" value="methyltransferase_(Class_B)"/>
    <property type="match status" value="1"/>
</dbReference>
<sequence>MLLKYKQILLTRPPTGSNALQGGSDADPHPQPPLGLAYLAGVLERMENVNVLDILDGNFSKNYVYEVKEAVKKHNPDLVGFSAFTPFANPALEAATAVKEVNPSILTVLGGPHAVLADITMKKCPALDVIVYDEGEGQIEEIVSGKPLSDVSGIFIRQNGKVVPTAPRSYIENMDSLPYPAYHKLPHFPDGYRPHPPKSTGKKWCSIMWSRGCPFFCNYCNRENSFGLKFRNQSPEYVIDHIKYLHSEYGIEELTFYDDVMSLNRKATMKLMKEMTPEKLGFNLEWDAETRVDLVDKELLLEMKKAGCRMISYGIEHGVFIHDIKGGRATLKQAEDAVRWTHEAGIQTVGYYMIGLPQETEETIKKTIEFAKKLDCTYAQFAITMPFPGNKLYDEAVKSGLVKLDDTWDKFVYAGVGSGGIQAPVLTTNALSAKDLEYWAKRAYREYYFRASYILKKLFSIRSIQDFTMYYNGYKMLKKDTSD</sequence>
<dbReference type="PANTHER" id="PTHR43409">
    <property type="entry name" value="ANAEROBIC MAGNESIUM-PROTOPORPHYRIN IX MONOMETHYL ESTER CYCLASE-RELATED"/>
    <property type="match status" value="1"/>
</dbReference>
<evidence type="ECO:0000256" key="2">
    <source>
        <dbReference type="ARBA" id="ARBA00022603"/>
    </source>
</evidence>
<gene>
    <name evidence="10" type="ORF">AAA799E16_00159</name>
</gene>
<evidence type="ECO:0000259" key="8">
    <source>
        <dbReference type="PROSITE" id="PS51332"/>
    </source>
</evidence>
<dbReference type="Pfam" id="PF04055">
    <property type="entry name" value="Radical_SAM"/>
    <property type="match status" value="1"/>
</dbReference>
<evidence type="ECO:0000256" key="4">
    <source>
        <dbReference type="ARBA" id="ARBA00022691"/>
    </source>
</evidence>
<evidence type="ECO:0000256" key="1">
    <source>
        <dbReference type="ARBA" id="ARBA00001966"/>
    </source>
</evidence>
<dbReference type="Proteomes" id="UP000028027">
    <property type="component" value="Unassembled WGS sequence"/>
</dbReference>
<keyword evidence="10" id="KW-0456">Lyase</keyword>
<dbReference type="Pfam" id="PF02310">
    <property type="entry name" value="B12-binding"/>
    <property type="match status" value="1"/>
</dbReference>
<name>A0A081S7V6_9ARCH</name>
<evidence type="ECO:0000256" key="3">
    <source>
        <dbReference type="ARBA" id="ARBA00022679"/>
    </source>
</evidence>
<dbReference type="EC" id="4.-.-.-" evidence="10"/>
<dbReference type="SFLD" id="SFLDS00029">
    <property type="entry name" value="Radical_SAM"/>
    <property type="match status" value="1"/>
</dbReference>
<dbReference type="GO" id="GO:0016829">
    <property type="term" value="F:lyase activity"/>
    <property type="evidence" value="ECO:0007669"/>
    <property type="project" value="UniProtKB-KW"/>
</dbReference>
<keyword evidence="2" id="KW-0489">Methyltransferase</keyword>
<comment type="cofactor">
    <cofactor evidence="1">
        <name>[4Fe-4S] cluster</name>
        <dbReference type="ChEBI" id="CHEBI:49883"/>
    </cofactor>
</comment>
<evidence type="ECO:0000313" key="10">
    <source>
        <dbReference type="EMBL" id="KER07009.1"/>
    </source>
</evidence>
<dbReference type="AlphaFoldDB" id="A0A081S7V6"/>
<dbReference type="CDD" id="cd01335">
    <property type="entry name" value="Radical_SAM"/>
    <property type="match status" value="1"/>
</dbReference>
<organism evidence="10 11">
    <name type="scientific">Marine Group I thaumarchaeote SCGC AAA799-E16</name>
    <dbReference type="NCBI Taxonomy" id="1502292"/>
    <lineage>
        <taxon>Archaea</taxon>
        <taxon>Nitrososphaerota</taxon>
        <taxon>Marine Group I</taxon>
    </lineage>
</organism>